<protein>
    <submittedName>
        <fullName evidence="1">Uncharacterized protein</fullName>
    </submittedName>
</protein>
<evidence type="ECO:0000313" key="1">
    <source>
        <dbReference type="EMBL" id="KAH6927056.1"/>
    </source>
</evidence>
<comment type="caution">
    <text evidence="1">The sequence shown here is derived from an EMBL/GenBank/DDBJ whole genome shotgun (WGS) entry which is preliminary data.</text>
</comment>
<evidence type="ECO:0000313" key="2">
    <source>
        <dbReference type="Proteomes" id="UP000821845"/>
    </source>
</evidence>
<reference evidence="1" key="1">
    <citation type="submission" date="2020-05" db="EMBL/GenBank/DDBJ databases">
        <title>Large-scale comparative analyses of tick genomes elucidate their genetic diversity and vector capacities.</title>
        <authorList>
            <person name="Jia N."/>
            <person name="Wang J."/>
            <person name="Shi W."/>
            <person name="Du L."/>
            <person name="Sun Y."/>
            <person name="Zhan W."/>
            <person name="Jiang J."/>
            <person name="Wang Q."/>
            <person name="Zhang B."/>
            <person name="Ji P."/>
            <person name="Sakyi L.B."/>
            <person name="Cui X."/>
            <person name="Yuan T."/>
            <person name="Jiang B."/>
            <person name="Yang W."/>
            <person name="Lam T.T.-Y."/>
            <person name="Chang Q."/>
            <person name="Ding S."/>
            <person name="Wang X."/>
            <person name="Zhu J."/>
            <person name="Ruan X."/>
            <person name="Zhao L."/>
            <person name="Wei J."/>
            <person name="Que T."/>
            <person name="Du C."/>
            <person name="Cheng J."/>
            <person name="Dai P."/>
            <person name="Han X."/>
            <person name="Huang E."/>
            <person name="Gao Y."/>
            <person name="Liu J."/>
            <person name="Shao H."/>
            <person name="Ye R."/>
            <person name="Li L."/>
            <person name="Wei W."/>
            <person name="Wang X."/>
            <person name="Wang C."/>
            <person name="Yang T."/>
            <person name="Huo Q."/>
            <person name="Li W."/>
            <person name="Guo W."/>
            <person name="Chen H."/>
            <person name="Zhou L."/>
            <person name="Ni X."/>
            <person name="Tian J."/>
            <person name="Zhou Y."/>
            <person name="Sheng Y."/>
            <person name="Liu T."/>
            <person name="Pan Y."/>
            <person name="Xia L."/>
            <person name="Li J."/>
            <person name="Zhao F."/>
            <person name="Cao W."/>
        </authorList>
    </citation>
    <scope>NUCLEOTIDE SEQUENCE</scope>
    <source>
        <strain evidence="1">Hyas-2018</strain>
    </source>
</reference>
<name>A0ACB7RZ28_HYAAI</name>
<dbReference type="Proteomes" id="UP000821845">
    <property type="component" value="Chromosome 7"/>
</dbReference>
<organism evidence="1 2">
    <name type="scientific">Hyalomma asiaticum</name>
    <name type="common">Tick</name>
    <dbReference type="NCBI Taxonomy" id="266040"/>
    <lineage>
        <taxon>Eukaryota</taxon>
        <taxon>Metazoa</taxon>
        <taxon>Ecdysozoa</taxon>
        <taxon>Arthropoda</taxon>
        <taxon>Chelicerata</taxon>
        <taxon>Arachnida</taxon>
        <taxon>Acari</taxon>
        <taxon>Parasitiformes</taxon>
        <taxon>Ixodida</taxon>
        <taxon>Ixodoidea</taxon>
        <taxon>Ixodidae</taxon>
        <taxon>Hyalomminae</taxon>
        <taxon>Hyalomma</taxon>
    </lineage>
</organism>
<proteinExistence type="predicted"/>
<sequence>MASSSARYGKDLVGVKKDWRRQSDPPFALFHIGDVVEKNVSLVGIKQAVVVVDADSSGPYMLEHVAGRDESWDDVTDLSLALTAPEGDQCVTETPTAQQGYANAMTYFFAACVAHLVKLDLTPFHFAVEVDCCAVVASALRSLRFLALPPCGVNRRDSLEPLAWCCQFLEELHVASDRGSSCGVCRLPLGFTVHHFRLLDETTRLRRLSIDETANVPDLSFLQRCRVEELRLSVNCEKVTGLPGHVWTLGKLLRRNFHLTWFTLRVSRVALGVRLVKDLSMVRTLQHLCVLTTAGTRDSEAKLFLTSLESSLPHPLSLHAHYPDAGETVRTMTWRCSSRVIALYDRSSNDHLWCQTTFIALTGP</sequence>
<dbReference type="EMBL" id="CM023487">
    <property type="protein sequence ID" value="KAH6927056.1"/>
    <property type="molecule type" value="Genomic_DNA"/>
</dbReference>
<gene>
    <name evidence="1" type="ORF">HPB50_026398</name>
</gene>
<accession>A0ACB7RZ28</accession>
<keyword evidence="2" id="KW-1185">Reference proteome</keyword>